<comment type="subcellular location">
    <subcellularLocation>
        <location evidence="1">Membrane</location>
        <topology evidence="1">Multi-pass membrane protein</topology>
    </subcellularLocation>
</comment>
<feature type="transmembrane region" description="Helical" evidence="6">
    <location>
        <begin position="114"/>
        <end position="133"/>
    </location>
</feature>
<evidence type="ECO:0000313" key="7">
    <source>
        <dbReference type="EMBL" id="CEI72988.1"/>
    </source>
</evidence>
<dbReference type="GO" id="GO:0016020">
    <property type="term" value="C:membrane"/>
    <property type="evidence" value="ECO:0007669"/>
    <property type="project" value="UniProtKB-SubCell"/>
</dbReference>
<keyword evidence="3 6" id="KW-0812">Transmembrane</keyword>
<keyword evidence="5 6" id="KW-0472">Membrane</keyword>
<dbReference type="PANTHER" id="PTHR31885:SF6">
    <property type="entry name" value="GH04784P"/>
    <property type="match status" value="1"/>
</dbReference>
<dbReference type="Pfam" id="PF07947">
    <property type="entry name" value="YhhN"/>
    <property type="match status" value="1"/>
</dbReference>
<dbReference type="RefSeq" id="WP_166505463.1">
    <property type="nucleotide sequence ID" value="NZ_JAKNTL010000007.1"/>
</dbReference>
<name>A0A2P2BRJ8_9FIRM</name>
<keyword evidence="8" id="KW-1185">Reference proteome</keyword>
<dbReference type="InterPro" id="IPR012506">
    <property type="entry name" value="TMEM86B-like"/>
</dbReference>
<dbReference type="KEGG" id="rhom:FRIFI_1454"/>
<evidence type="ECO:0000256" key="3">
    <source>
        <dbReference type="ARBA" id="ARBA00022692"/>
    </source>
</evidence>
<sequence>MVYLLFFFMTLSLISLIYFTYKPFKNLRPILKTVTSLLFIGICINGYSSSNNFTYFILILMGLIFSLFGDIFLIFENGSKNSMGNAFIHGLLSFSITHIFFSLCFVSITSLTVYDILFTAILSIGSLSILKSIKNFDFKGVFRYIAFYAVLISFMFIKSISLYLVGFNNFGVFLVIIGALLFIVSDLILSFVYFYRDCPKFMAGLNLLVYYIAQCCIALSVSYM</sequence>
<feature type="transmembrane region" description="Helical" evidence="6">
    <location>
        <begin position="207"/>
        <end position="223"/>
    </location>
</feature>
<comment type="similarity">
    <text evidence="2">Belongs to the TMEM86 family.</text>
</comment>
<evidence type="ECO:0000313" key="8">
    <source>
        <dbReference type="Proteomes" id="UP000245695"/>
    </source>
</evidence>
<dbReference type="EMBL" id="LN650648">
    <property type="protein sequence ID" value="CEI72988.1"/>
    <property type="molecule type" value="Genomic_DNA"/>
</dbReference>
<feature type="transmembrane region" description="Helical" evidence="6">
    <location>
        <begin position="87"/>
        <end position="108"/>
    </location>
</feature>
<dbReference type="PANTHER" id="PTHR31885">
    <property type="entry name" value="GH04784P"/>
    <property type="match status" value="1"/>
</dbReference>
<feature type="transmembrane region" description="Helical" evidence="6">
    <location>
        <begin position="170"/>
        <end position="195"/>
    </location>
</feature>
<dbReference type="AlphaFoldDB" id="A0A2P2BRJ8"/>
<reference evidence="7 8" key="1">
    <citation type="submission" date="2014-09" db="EMBL/GenBank/DDBJ databases">
        <authorList>
            <person name="Hornung B.V."/>
        </authorList>
    </citation>
    <scope>NUCLEOTIDE SEQUENCE [LARGE SCALE GENOMIC DNA]</scope>
    <source>
        <strain evidence="7 8">FRIFI</strain>
    </source>
</reference>
<keyword evidence="4 6" id="KW-1133">Transmembrane helix</keyword>
<feature type="transmembrane region" description="Helical" evidence="6">
    <location>
        <begin position="6"/>
        <end position="21"/>
    </location>
</feature>
<proteinExistence type="inferred from homology"/>
<evidence type="ECO:0000256" key="2">
    <source>
        <dbReference type="ARBA" id="ARBA00007375"/>
    </source>
</evidence>
<dbReference type="GO" id="GO:0016787">
    <property type="term" value="F:hydrolase activity"/>
    <property type="evidence" value="ECO:0007669"/>
    <property type="project" value="TreeGrafter"/>
</dbReference>
<feature type="transmembrane region" description="Helical" evidence="6">
    <location>
        <begin position="145"/>
        <end position="164"/>
    </location>
</feature>
<protein>
    <submittedName>
        <fullName evidence="7">YhhN-like protein</fullName>
    </submittedName>
</protein>
<feature type="transmembrane region" description="Helical" evidence="6">
    <location>
        <begin position="53"/>
        <end position="75"/>
    </location>
</feature>
<evidence type="ECO:0000256" key="4">
    <source>
        <dbReference type="ARBA" id="ARBA00022989"/>
    </source>
</evidence>
<accession>A0A2P2BRJ8</accession>
<organism evidence="7 8">
    <name type="scientific">Romboutsia hominis</name>
    <dbReference type="NCBI Taxonomy" id="1507512"/>
    <lineage>
        <taxon>Bacteria</taxon>
        <taxon>Bacillati</taxon>
        <taxon>Bacillota</taxon>
        <taxon>Clostridia</taxon>
        <taxon>Peptostreptococcales</taxon>
        <taxon>Peptostreptococcaceae</taxon>
        <taxon>Romboutsia</taxon>
    </lineage>
</organism>
<evidence type="ECO:0000256" key="1">
    <source>
        <dbReference type="ARBA" id="ARBA00004141"/>
    </source>
</evidence>
<evidence type="ECO:0000256" key="5">
    <source>
        <dbReference type="ARBA" id="ARBA00023136"/>
    </source>
</evidence>
<gene>
    <name evidence="7" type="ORF">FRIFI_1454</name>
</gene>
<evidence type="ECO:0000256" key="6">
    <source>
        <dbReference type="SAM" id="Phobius"/>
    </source>
</evidence>
<dbReference type="Proteomes" id="UP000245695">
    <property type="component" value="Chromosome 1"/>
</dbReference>